<evidence type="ECO:0000256" key="6">
    <source>
        <dbReference type="ARBA" id="ARBA00022723"/>
    </source>
</evidence>
<evidence type="ECO:0000256" key="12">
    <source>
        <dbReference type="ARBA" id="ARBA00023136"/>
    </source>
</evidence>
<keyword evidence="9" id="KW-0746">Sphingolipid metabolism</keyword>
<keyword evidence="7" id="KW-0378">Hydrolase</keyword>
<evidence type="ECO:0000256" key="9">
    <source>
        <dbReference type="ARBA" id="ARBA00022919"/>
    </source>
</evidence>
<reference evidence="16 17" key="1">
    <citation type="journal article" date="2016" name="Mol. Biol. Evol.">
        <title>Comparative Genomics of Early-Diverging Mushroom-Forming Fungi Provides Insights into the Origins of Lignocellulose Decay Capabilities.</title>
        <authorList>
            <person name="Nagy L.G."/>
            <person name="Riley R."/>
            <person name="Tritt A."/>
            <person name="Adam C."/>
            <person name="Daum C."/>
            <person name="Floudas D."/>
            <person name="Sun H."/>
            <person name="Yadav J.S."/>
            <person name="Pangilinan J."/>
            <person name="Larsson K.H."/>
            <person name="Matsuura K."/>
            <person name="Barry K."/>
            <person name="Labutti K."/>
            <person name="Kuo R."/>
            <person name="Ohm R.A."/>
            <person name="Bhattacharya S.S."/>
            <person name="Shirouzu T."/>
            <person name="Yoshinaga Y."/>
            <person name="Martin F.M."/>
            <person name="Grigoriev I.V."/>
            <person name="Hibbett D.S."/>
        </authorList>
    </citation>
    <scope>NUCLEOTIDE SEQUENCE [LARGE SCALE GENOMIC DNA]</scope>
    <source>
        <strain evidence="16 17">HHB12733</strain>
    </source>
</reference>
<keyword evidence="11" id="KW-0443">Lipid metabolism</keyword>
<keyword evidence="12 14" id="KW-0472">Membrane</keyword>
<dbReference type="InterPro" id="IPR036691">
    <property type="entry name" value="Endo/exonu/phosph_ase_sf"/>
</dbReference>
<feature type="compositionally biased region" description="Pro residues" evidence="13">
    <location>
        <begin position="302"/>
        <end position="320"/>
    </location>
</feature>
<dbReference type="GO" id="GO:0004767">
    <property type="term" value="F:sphingomyelin phosphodiesterase activity"/>
    <property type="evidence" value="ECO:0007669"/>
    <property type="project" value="InterPro"/>
</dbReference>
<feature type="transmembrane region" description="Helical" evidence="14">
    <location>
        <begin position="347"/>
        <end position="365"/>
    </location>
</feature>
<accession>A0A165K420</accession>
<dbReference type="InterPro" id="IPR005135">
    <property type="entry name" value="Endo/exonuclease/phosphatase"/>
</dbReference>
<organism evidence="16 17">
    <name type="scientific">Calocera cornea HHB12733</name>
    <dbReference type="NCBI Taxonomy" id="1353952"/>
    <lineage>
        <taxon>Eukaryota</taxon>
        <taxon>Fungi</taxon>
        <taxon>Dikarya</taxon>
        <taxon>Basidiomycota</taxon>
        <taxon>Agaricomycotina</taxon>
        <taxon>Dacrymycetes</taxon>
        <taxon>Dacrymycetales</taxon>
        <taxon>Dacrymycetaceae</taxon>
        <taxon>Calocera</taxon>
    </lineage>
</organism>
<feature type="transmembrane region" description="Helical" evidence="14">
    <location>
        <begin position="377"/>
        <end position="399"/>
    </location>
</feature>
<evidence type="ECO:0000256" key="14">
    <source>
        <dbReference type="SAM" id="Phobius"/>
    </source>
</evidence>
<dbReference type="OrthoDB" id="387657at2759"/>
<keyword evidence="10 14" id="KW-1133">Transmembrane helix</keyword>
<name>A0A165K420_9BASI</name>
<evidence type="ECO:0000256" key="5">
    <source>
        <dbReference type="ARBA" id="ARBA00022692"/>
    </source>
</evidence>
<comment type="similarity">
    <text evidence="4">Belongs to the neutral sphingomyelinase family.</text>
</comment>
<dbReference type="AlphaFoldDB" id="A0A165K420"/>
<proteinExistence type="inferred from homology"/>
<comment type="pathway">
    <text evidence="2">Lipid metabolism; sphingolipid metabolism.</text>
</comment>
<evidence type="ECO:0000313" key="17">
    <source>
        <dbReference type="Proteomes" id="UP000076842"/>
    </source>
</evidence>
<evidence type="ECO:0000313" key="16">
    <source>
        <dbReference type="EMBL" id="KZT62649.1"/>
    </source>
</evidence>
<comment type="subcellular location">
    <subcellularLocation>
        <location evidence="1">Membrane</location>
        <topology evidence="1">Multi-pass membrane protein</topology>
    </subcellularLocation>
</comment>
<evidence type="ECO:0000256" key="2">
    <source>
        <dbReference type="ARBA" id="ARBA00004760"/>
    </source>
</evidence>
<dbReference type="InParanoid" id="A0A165K420"/>
<feature type="region of interest" description="Disordered" evidence="13">
    <location>
        <begin position="299"/>
        <end position="320"/>
    </location>
</feature>
<evidence type="ECO:0000256" key="1">
    <source>
        <dbReference type="ARBA" id="ARBA00004141"/>
    </source>
</evidence>
<evidence type="ECO:0000256" key="7">
    <source>
        <dbReference type="ARBA" id="ARBA00022801"/>
    </source>
</evidence>
<dbReference type="Gene3D" id="3.60.10.10">
    <property type="entry name" value="Endonuclease/exonuclease/phosphatase"/>
    <property type="match status" value="1"/>
</dbReference>
<keyword evidence="8" id="KW-0460">Magnesium</keyword>
<gene>
    <name evidence="16" type="ORF">CALCODRAFT_489645</name>
</gene>
<dbReference type="PANTHER" id="PTHR16320:SF24">
    <property type="entry name" value="PHOSPHODIESTERASE, PUTATIVE-RELATED"/>
    <property type="match status" value="1"/>
</dbReference>
<keyword evidence="5 14" id="KW-0812">Transmembrane</keyword>
<evidence type="ECO:0000256" key="3">
    <source>
        <dbReference type="ARBA" id="ARBA00004991"/>
    </source>
</evidence>
<evidence type="ECO:0000256" key="13">
    <source>
        <dbReference type="SAM" id="MobiDB-lite"/>
    </source>
</evidence>
<comment type="pathway">
    <text evidence="3">Sphingolipid metabolism.</text>
</comment>
<dbReference type="GO" id="GO:0046872">
    <property type="term" value="F:metal ion binding"/>
    <property type="evidence" value="ECO:0007669"/>
    <property type="project" value="UniProtKB-KW"/>
</dbReference>
<sequence>MAPTELKVLTLNCWGLKWLSADLEPRIHGIAESLAGSQYDVVAFQELWMHAHYEHFRTRLAKVLPYGKLFYGGALGAGLAIFSRYPIVETHTQSYPLNGSPLAVAAGDWFVGKAVGSVVLSHPALGEVEVFTTHMYASGGEDGPEEKRAHRLVQSWVLANLIRASAARGRHVVLTGDLNSIPTALSITLLASHAGLTDAFAQTHPSAAAFNLHQTPYSLQSAELAIRDLGITADSPLNTFSAGKKLDASARRWQGKRLDYVYYRSDSLRCTASGVVFTGKVPGSDFSFSDHFGLEATLTITPPGPTEDPPQPPKPAPPPPALTARTLSQTLQALSTFYRQSRATAHTYMLGFSGCVLALLALIIGSGFQPNRKVNPLLVILAAAATWGGTTLLYVGFVYGKWEQRALMTTIEEMEMEMRRVEGGGRGSIVSGSETASGDSREGLMRNGSSVAV</sequence>
<dbReference type="GO" id="GO:0006665">
    <property type="term" value="P:sphingolipid metabolic process"/>
    <property type="evidence" value="ECO:0007669"/>
    <property type="project" value="UniProtKB-KW"/>
</dbReference>
<evidence type="ECO:0000256" key="10">
    <source>
        <dbReference type="ARBA" id="ARBA00022989"/>
    </source>
</evidence>
<evidence type="ECO:0000256" key="4">
    <source>
        <dbReference type="ARBA" id="ARBA00006335"/>
    </source>
</evidence>
<evidence type="ECO:0000256" key="11">
    <source>
        <dbReference type="ARBA" id="ARBA00023098"/>
    </source>
</evidence>
<evidence type="ECO:0000259" key="15">
    <source>
        <dbReference type="Pfam" id="PF03372"/>
    </source>
</evidence>
<dbReference type="Pfam" id="PF03372">
    <property type="entry name" value="Exo_endo_phos"/>
    <property type="match status" value="1"/>
</dbReference>
<dbReference type="STRING" id="1353952.A0A165K420"/>
<dbReference type="Proteomes" id="UP000076842">
    <property type="component" value="Unassembled WGS sequence"/>
</dbReference>
<dbReference type="EMBL" id="KV423915">
    <property type="protein sequence ID" value="KZT62649.1"/>
    <property type="molecule type" value="Genomic_DNA"/>
</dbReference>
<keyword evidence="6" id="KW-0479">Metal-binding</keyword>
<dbReference type="GO" id="GO:0016020">
    <property type="term" value="C:membrane"/>
    <property type="evidence" value="ECO:0007669"/>
    <property type="project" value="UniProtKB-SubCell"/>
</dbReference>
<evidence type="ECO:0000256" key="8">
    <source>
        <dbReference type="ARBA" id="ARBA00022842"/>
    </source>
</evidence>
<dbReference type="FunCoup" id="A0A165K420">
    <property type="interactions" value="39"/>
</dbReference>
<keyword evidence="17" id="KW-1185">Reference proteome</keyword>
<feature type="region of interest" description="Disordered" evidence="13">
    <location>
        <begin position="424"/>
        <end position="453"/>
    </location>
</feature>
<feature type="domain" description="Endonuclease/exonuclease/phosphatase" evidence="15">
    <location>
        <begin position="9"/>
        <end position="291"/>
    </location>
</feature>
<dbReference type="PANTHER" id="PTHR16320">
    <property type="entry name" value="SPHINGOMYELINASE FAMILY MEMBER"/>
    <property type="match status" value="1"/>
</dbReference>
<protein>
    <submittedName>
        <fullName evidence="16">DNase I-like protein</fullName>
    </submittedName>
</protein>
<dbReference type="InterPro" id="IPR038772">
    <property type="entry name" value="Sph/SMPD2-like"/>
</dbReference>
<dbReference type="SUPFAM" id="SSF56219">
    <property type="entry name" value="DNase I-like"/>
    <property type="match status" value="1"/>
</dbReference>